<dbReference type="InterPro" id="IPR051532">
    <property type="entry name" value="Ester_Hydrolysis_Enzymes"/>
</dbReference>
<dbReference type="RefSeq" id="WP_179578681.1">
    <property type="nucleotide sequence ID" value="NZ_JACCFM010000001.1"/>
</dbReference>
<evidence type="ECO:0000313" key="2">
    <source>
        <dbReference type="EMBL" id="NYJ20007.1"/>
    </source>
</evidence>
<proteinExistence type="predicted"/>
<sequence>MSESIVFIGDGLVAGGRWEEWLPDYDVINLGVGGETTDGVLARLDNVVELQPSAVVLAIGTNDLGWRRSDEYVVRNIETILVTLRKQLPTVRILIHSVFPREREFVLPIQSINRHLWQFAPTTRARYLDLWPVLAEPDGELKSVFTTDRLHLNAQGYAAWLAELKFGLEELFEYPPSSSVIPVQNA</sequence>
<dbReference type="EMBL" id="JACCFM010000001">
    <property type="protein sequence ID" value="NYJ20007.1"/>
    <property type="molecule type" value="Genomic_DNA"/>
</dbReference>
<reference evidence="2 3" key="1">
    <citation type="submission" date="2020-07" db="EMBL/GenBank/DDBJ databases">
        <title>Sequencing the genomes of 1000 actinobacteria strains.</title>
        <authorList>
            <person name="Klenk H.-P."/>
        </authorList>
    </citation>
    <scope>NUCLEOTIDE SEQUENCE [LARGE SCALE GENOMIC DNA]</scope>
    <source>
        <strain evidence="2 3">LI1</strain>
    </source>
</reference>
<dbReference type="InterPro" id="IPR013830">
    <property type="entry name" value="SGNH_hydro"/>
</dbReference>
<dbReference type="SUPFAM" id="SSF52266">
    <property type="entry name" value="SGNH hydrolase"/>
    <property type="match status" value="1"/>
</dbReference>
<keyword evidence="3" id="KW-1185">Reference proteome</keyword>
<gene>
    <name evidence="2" type="ORF">HNR05_001798</name>
</gene>
<dbReference type="Proteomes" id="UP000537260">
    <property type="component" value="Unassembled WGS sequence"/>
</dbReference>
<comment type="caution">
    <text evidence="2">The sequence shown here is derived from an EMBL/GenBank/DDBJ whole genome shotgun (WGS) entry which is preliminary data.</text>
</comment>
<dbReference type="PANTHER" id="PTHR30383:SF5">
    <property type="entry name" value="SGNH HYDROLASE-TYPE ESTERASE DOMAIN-CONTAINING PROTEIN"/>
    <property type="match status" value="1"/>
</dbReference>
<name>A0A7Z0EE59_9MICO</name>
<evidence type="ECO:0000259" key="1">
    <source>
        <dbReference type="Pfam" id="PF13472"/>
    </source>
</evidence>
<accession>A0A7Z0EE59</accession>
<dbReference type="GO" id="GO:0004622">
    <property type="term" value="F:phosphatidylcholine lysophospholipase activity"/>
    <property type="evidence" value="ECO:0007669"/>
    <property type="project" value="TreeGrafter"/>
</dbReference>
<dbReference type="Gene3D" id="3.40.50.1110">
    <property type="entry name" value="SGNH hydrolase"/>
    <property type="match status" value="1"/>
</dbReference>
<evidence type="ECO:0000313" key="3">
    <source>
        <dbReference type="Proteomes" id="UP000537260"/>
    </source>
</evidence>
<protein>
    <submittedName>
        <fullName evidence="2">Lysophospholipase L1-like esterase</fullName>
    </submittedName>
</protein>
<dbReference type="Pfam" id="PF13472">
    <property type="entry name" value="Lipase_GDSL_2"/>
    <property type="match status" value="1"/>
</dbReference>
<dbReference type="AlphaFoldDB" id="A0A7Z0EE59"/>
<dbReference type="PANTHER" id="PTHR30383">
    <property type="entry name" value="THIOESTERASE 1/PROTEASE 1/LYSOPHOSPHOLIPASE L1"/>
    <property type="match status" value="1"/>
</dbReference>
<feature type="domain" description="SGNH hydrolase-type esterase" evidence="1">
    <location>
        <begin position="17"/>
        <end position="159"/>
    </location>
</feature>
<organism evidence="2 3">
    <name type="scientific">Glaciibacter psychrotolerans</name>
    <dbReference type="NCBI Taxonomy" id="670054"/>
    <lineage>
        <taxon>Bacteria</taxon>
        <taxon>Bacillati</taxon>
        <taxon>Actinomycetota</taxon>
        <taxon>Actinomycetes</taxon>
        <taxon>Micrococcales</taxon>
        <taxon>Microbacteriaceae</taxon>
        <taxon>Glaciibacter</taxon>
    </lineage>
</organism>
<dbReference type="InterPro" id="IPR036514">
    <property type="entry name" value="SGNH_hydro_sf"/>
</dbReference>